<dbReference type="Pfam" id="PF04290">
    <property type="entry name" value="DctQ"/>
    <property type="match status" value="1"/>
</dbReference>
<evidence type="ECO:0000313" key="12">
    <source>
        <dbReference type="Proteomes" id="UP000799092"/>
    </source>
</evidence>
<feature type="transmembrane region" description="Helical" evidence="9">
    <location>
        <begin position="126"/>
        <end position="148"/>
    </location>
</feature>
<comment type="similarity">
    <text evidence="8">Belongs to the TRAP transporter small permease family.</text>
</comment>
<dbReference type="GO" id="GO:0022857">
    <property type="term" value="F:transmembrane transporter activity"/>
    <property type="evidence" value="ECO:0007669"/>
    <property type="project" value="TreeGrafter"/>
</dbReference>
<keyword evidence="5 9" id="KW-0812">Transmembrane</keyword>
<evidence type="ECO:0000256" key="8">
    <source>
        <dbReference type="ARBA" id="ARBA00038436"/>
    </source>
</evidence>
<organism evidence="11 12">
    <name type="scientific">Aquibacillus halophilus</name>
    <dbReference type="NCBI Taxonomy" id="930132"/>
    <lineage>
        <taxon>Bacteria</taxon>
        <taxon>Bacillati</taxon>
        <taxon>Bacillota</taxon>
        <taxon>Bacilli</taxon>
        <taxon>Bacillales</taxon>
        <taxon>Bacillaceae</taxon>
        <taxon>Aquibacillus</taxon>
    </lineage>
</organism>
<evidence type="ECO:0000256" key="5">
    <source>
        <dbReference type="ARBA" id="ARBA00022692"/>
    </source>
</evidence>
<name>A0A6A8DTC7_9BACI</name>
<dbReference type="AlphaFoldDB" id="A0A6A8DTC7"/>
<evidence type="ECO:0000256" key="3">
    <source>
        <dbReference type="ARBA" id="ARBA00022475"/>
    </source>
</evidence>
<dbReference type="EMBL" id="WJNG01000016">
    <property type="protein sequence ID" value="MRH44482.1"/>
    <property type="molecule type" value="Genomic_DNA"/>
</dbReference>
<evidence type="ECO:0000256" key="6">
    <source>
        <dbReference type="ARBA" id="ARBA00022989"/>
    </source>
</evidence>
<evidence type="ECO:0000256" key="9">
    <source>
        <dbReference type="SAM" id="Phobius"/>
    </source>
</evidence>
<keyword evidence="2" id="KW-0813">Transport</keyword>
<reference evidence="11" key="1">
    <citation type="submission" date="2019-11" db="EMBL/GenBank/DDBJ databases">
        <authorList>
            <person name="Li J."/>
        </authorList>
    </citation>
    <scope>NUCLEOTIDE SEQUENCE</scope>
    <source>
        <strain evidence="11">B6B</strain>
    </source>
</reference>
<dbReference type="InterPro" id="IPR007387">
    <property type="entry name" value="TRAP_DctQ"/>
</dbReference>
<feature type="domain" description="Tripartite ATP-independent periplasmic transporters DctQ component" evidence="10">
    <location>
        <begin position="24"/>
        <end position="151"/>
    </location>
</feature>
<feature type="transmembrane region" description="Helical" evidence="9">
    <location>
        <begin position="84"/>
        <end position="106"/>
    </location>
</feature>
<dbReference type="OrthoDB" id="9815614at2"/>
<evidence type="ECO:0000256" key="7">
    <source>
        <dbReference type="ARBA" id="ARBA00023136"/>
    </source>
</evidence>
<keyword evidence="12" id="KW-1185">Reference proteome</keyword>
<dbReference type="InterPro" id="IPR055348">
    <property type="entry name" value="DctQ"/>
</dbReference>
<dbReference type="GO" id="GO:0005886">
    <property type="term" value="C:plasma membrane"/>
    <property type="evidence" value="ECO:0007669"/>
    <property type="project" value="UniProtKB-SubCell"/>
</dbReference>
<sequence length="161" mass="18553">MNRFVNILEKIQLTAGALSLLTFFVVIVIQIVTRHLGVSVIWTEEVANYSFIWAVFMGAAVMVNRRDHFTFDFLQRKLTGKPKLSLSIFTDSVLILFNIAIFYFGLQVVERFWNYNWAALPAMKMGYVWLSIPIMAGTMVIYSTVHLINHAKMLKVKEVNE</sequence>
<keyword evidence="6 9" id="KW-1133">Transmembrane helix</keyword>
<dbReference type="Proteomes" id="UP000799092">
    <property type="component" value="Unassembled WGS sequence"/>
</dbReference>
<protein>
    <submittedName>
        <fullName evidence="11">TRAP transporter small permease subunit</fullName>
    </submittedName>
</protein>
<proteinExistence type="inferred from homology"/>
<comment type="caution">
    <text evidence="11">The sequence shown here is derived from an EMBL/GenBank/DDBJ whole genome shotgun (WGS) entry which is preliminary data.</text>
</comment>
<feature type="transmembrane region" description="Helical" evidence="9">
    <location>
        <begin position="12"/>
        <end position="34"/>
    </location>
</feature>
<dbReference type="PANTHER" id="PTHR35011:SF5">
    <property type="entry name" value="SIALIC ACID TRAP TRANSPORTER SMALL PERMEASE PROTEIN SIAQ"/>
    <property type="match status" value="1"/>
</dbReference>
<evidence type="ECO:0000256" key="2">
    <source>
        <dbReference type="ARBA" id="ARBA00022448"/>
    </source>
</evidence>
<keyword evidence="3" id="KW-1003">Cell membrane</keyword>
<evidence type="ECO:0000256" key="4">
    <source>
        <dbReference type="ARBA" id="ARBA00022519"/>
    </source>
</evidence>
<dbReference type="RefSeq" id="WP_153738095.1">
    <property type="nucleotide sequence ID" value="NZ_WJNG01000016.1"/>
</dbReference>
<evidence type="ECO:0000313" key="11">
    <source>
        <dbReference type="EMBL" id="MRH44482.1"/>
    </source>
</evidence>
<accession>A0A6A8DTC7</accession>
<dbReference type="GO" id="GO:0015740">
    <property type="term" value="P:C4-dicarboxylate transport"/>
    <property type="evidence" value="ECO:0007669"/>
    <property type="project" value="TreeGrafter"/>
</dbReference>
<evidence type="ECO:0000256" key="1">
    <source>
        <dbReference type="ARBA" id="ARBA00004429"/>
    </source>
</evidence>
<keyword evidence="4" id="KW-0997">Cell inner membrane</keyword>
<comment type="subcellular location">
    <subcellularLocation>
        <location evidence="1">Cell inner membrane</location>
        <topology evidence="1">Multi-pass membrane protein</topology>
    </subcellularLocation>
</comment>
<evidence type="ECO:0000259" key="10">
    <source>
        <dbReference type="Pfam" id="PF04290"/>
    </source>
</evidence>
<gene>
    <name evidence="11" type="ORF">GH741_17700</name>
</gene>
<keyword evidence="7 9" id="KW-0472">Membrane</keyword>
<feature type="transmembrane region" description="Helical" evidence="9">
    <location>
        <begin position="46"/>
        <end position="63"/>
    </location>
</feature>
<dbReference type="PANTHER" id="PTHR35011">
    <property type="entry name" value="2,3-DIKETO-L-GULONATE TRAP TRANSPORTER SMALL PERMEASE PROTEIN YIAM"/>
    <property type="match status" value="1"/>
</dbReference>